<organism evidence="2 3">
    <name type="scientific">Candidatus Aquitaenariimonas noxiae</name>
    <dbReference type="NCBI Taxonomy" id="1974741"/>
    <lineage>
        <taxon>Bacteria</taxon>
        <taxon>Pseudomonadati</taxon>
        <taxon>Candidatus Omnitrophota</taxon>
        <taxon>Candidatus Aquitaenariimonas</taxon>
    </lineage>
</organism>
<accession>A0A2J0KZN7</accession>
<sequence length="106" mass="11432">MKLTKKITLKRISVSATFKIVFWLYMIIALIIGLAATVFNIGIMPSSWVKQIPYLGTIGVMGVGVIAAFAFAVINGLGAGIVAALLALIYNLFALMFGGFRFTIEE</sequence>
<evidence type="ECO:0000313" key="2">
    <source>
        <dbReference type="EMBL" id="PIU41880.1"/>
    </source>
</evidence>
<protein>
    <submittedName>
        <fullName evidence="2">Uncharacterized protein</fullName>
    </submittedName>
</protein>
<dbReference type="EMBL" id="PEWV01000031">
    <property type="protein sequence ID" value="PIU41880.1"/>
    <property type="molecule type" value="Genomic_DNA"/>
</dbReference>
<evidence type="ECO:0000256" key="1">
    <source>
        <dbReference type="SAM" id="Phobius"/>
    </source>
</evidence>
<keyword evidence="1" id="KW-1133">Transmembrane helix</keyword>
<evidence type="ECO:0000313" key="3">
    <source>
        <dbReference type="Proteomes" id="UP000230052"/>
    </source>
</evidence>
<feature type="transmembrane region" description="Helical" evidence="1">
    <location>
        <begin position="20"/>
        <end position="42"/>
    </location>
</feature>
<dbReference type="Proteomes" id="UP000230052">
    <property type="component" value="Unassembled WGS sequence"/>
</dbReference>
<dbReference type="AlphaFoldDB" id="A0A2J0KZN7"/>
<reference evidence="2 3" key="1">
    <citation type="submission" date="2017-09" db="EMBL/GenBank/DDBJ databases">
        <title>Depth-based differentiation of microbial function through sediment-hosted aquifers and enrichment of novel symbionts in the deep terrestrial subsurface.</title>
        <authorList>
            <person name="Probst A.J."/>
            <person name="Ladd B."/>
            <person name="Jarett J.K."/>
            <person name="Geller-Mcgrath D.E."/>
            <person name="Sieber C.M."/>
            <person name="Emerson J.B."/>
            <person name="Anantharaman K."/>
            <person name="Thomas B.C."/>
            <person name="Malmstrom R."/>
            <person name="Stieglmeier M."/>
            <person name="Klingl A."/>
            <person name="Woyke T."/>
            <person name="Ryan C.M."/>
            <person name="Banfield J.F."/>
        </authorList>
    </citation>
    <scope>NUCLEOTIDE SEQUENCE [LARGE SCALE GENOMIC DNA]</scope>
    <source>
        <strain evidence="2">CG07_land_8_20_14_0_80_42_15</strain>
    </source>
</reference>
<feature type="transmembrane region" description="Helical" evidence="1">
    <location>
        <begin position="54"/>
        <end position="74"/>
    </location>
</feature>
<name>A0A2J0KZN7_9BACT</name>
<keyword evidence="1" id="KW-0472">Membrane</keyword>
<comment type="caution">
    <text evidence="2">The sequence shown here is derived from an EMBL/GenBank/DDBJ whole genome shotgun (WGS) entry which is preliminary data.</text>
</comment>
<gene>
    <name evidence="2" type="ORF">COS99_03160</name>
</gene>
<keyword evidence="1" id="KW-0812">Transmembrane</keyword>
<proteinExistence type="predicted"/>
<feature type="transmembrane region" description="Helical" evidence="1">
    <location>
        <begin position="80"/>
        <end position="100"/>
    </location>
</feature>